<accession>A0A315UPK5</accession>
<reference evidence="1 2" key="1">
    <citation type="journal article" date="2018" name="G3 (Bethesda)">
        <title>A High-Quality Reference Genome for the Invasive Mosquitofish Gambusia affinis Using a Chicago Library.</title>
        <authorList>
            <person name="Hoffberg S.L."/>
            <person name="Troendle N.J."/>
            <person name="Glenn T.C."/>
            <person name="Mahmud O."/>
            <person name="Louha S."/>
            <person name="Chalopin D."/>
            <person name="Bennetzen J.L."/>
            <person name="Mauricio R."/>
        </authorList>
    </citation>
    <scope>NUCLEOTIDE SEQUENCE [LARGE SCALE GENOMIC DNA]</scope>
    <source>
        <strain evidence="1">NE01/NJP1002.9</strain>
        <tissue evidence="1">Muscle</tissue>
    </source>
</reference>
<dbReference type="AlphaFoldDB" id="A0A315UPK5"/>
<evidence type="ECO:0000313" key="1">
    <source>
        <dbReference type="EMBL" id="PWA14114.1"/>
    </source>
</evidence>
<dbReference type="EMBL" id="NHOQ01002872">
    <property type="protein sequence ID" value="PWA14114.1"/>
    <property type="molecule type" value="Genomic_DNA"/>
</dbReference>
<organism evidence="1 2">
    <name type="scientific">Gambusia affinis</name>
    <name type="common">Western mosquitofish</name>
    <name type="synonym">Heterandria affinis</name>
    <dbReference type="NCBI Taxonomy" id="33528"/>
    <lineage>
        <taxon>Eukaryota</taxon>
        <taxon>Metazoa</taxon>
        <taxon>Chordata</taxon>
        <taxon>Craniata</taxon>
        <taxon>Vertebrata</taxon>
        <taxon>Euteleostomi</taxon>
        <taxon>Actinopterygii</taxon>
        <taxon>Neopterygii</taxon>
        <taxon>Teleostei</taxon>
        <taxon>Neoteleostei</taxon>
        <taxon>Acanthomorphata</taxon>
        <taxon>Ovalentaria</taxon>
        <taxon>Atherinomorphae</taxon>
        <taxon>Cyprinodontiformes</taxon>
        <taxon>Poeciliidae</taxon>
        <taxon>Poeciliinae</taxon>
        <taxon>Gambusia</taxon>
    </lineage>
</organism>
<protein>
    <submittedName>
        <fullName evidence="1">Uncharacterized protein</fullName>
    </submittedName>
</protein>
<sequence>MRAKTEPYLKLGFGLRVHLVPVKLIKPVILLFNTQFWQAADLSQESVGNFNYSQEIRAAL</sequence>
<proteinExistence type="predicted"/>
<comment type="caution">
    <text evidence="1">The sequence shown here is derived from an EMBL/GenBank/DDBJ whole genome shotgun (WGS) entry which is preliminary data.</text>
</comment>
<gene>
    <name evidence="1" type="ORF">CCH79_00016718</name>
</gene>
<evidence type="ECO:0000313" key="2">
    <source>
        <dbReference type="Proteomes" id="UP000250572"/>
    </source>
</evidence>
<dbReference type="Proteomes" id="UP000250572">
    <property type="component" value="Unassembled WGS sequence"/>
</dbReference>
<name>A0A315UPK5_GAMAF</name>
<keyword evidence="2" id="KW-1185">Reference proteome</keyword>